<dbReference type="STRING" id="44742.AXF13_00480"/>
<protein>
    <submittedName>
        <fullName evidence="7">Octaprenyl-diphosphate synthase</fullName>
    </submittedName>
</protein>
<dbReference type="GO" id="GO:0004659">
    <property type="term" value="F:prenyltransferase activity"/>
    <property type="evidence" value="ECO:0007669"/>
    <property type="project" value="InterPro"/>
</dbReference>
<evidence type="ECO:0000256" key="6">
    <source>
        <dbReference type="RuleBase" id="RU004466"/>
    </source>
</evidence>
<dbReference type="PANTHER" id="PTHR12001">
    <property type="entry name" value="GERANYLGERANYL PYROPHOSPHATE SYNTHASE"/>
    <property type="match status" value="1"/>
</dbReference>
<dbReference type="EMBL" id="CP014229">
    <property type="protein sequence ID" value="AMD88717.1"/>
    <property type="molecule type" value="Genomic_DNA"/>
</dbReference>
<dbReference type="SFLD" id="SFLDG01017">
    <property type="entry name" value="Polyprenyl_Transferase_Like"/>
    <property type="match status" value="1"/>
</dbReference>
<dbReference type="PROSITE" id="PS00723">
    <property type="entry name" value="POLYPRENYL_SYNTHASE_1"/>
    <property type="match status" value="1"/>
</dbReference>
<name>A0A0X8JH53_9BACT</name>
<dbReference type="SUPFAM" id="SSF48576">
    <property type="entry name" value="Terpenoid synthases"/>
    <property type="match status" value="1"/>
</dbReference>
<keyword evidence="4" id="KW-0479">Metal-binding</keyword>
<evidence type="ECO:0000256" key="4">
    <source>
        <dbReference type="ARBA" id="ARBA00022723"/>
    </source>
</evidence>
<dbReference type="Proteomes" id="UP000069241">
    <property type="component" value="Chromosome"/>
</dbReference>
<keyword evidence="5" id="KW-0460">Magnesium</keyword>
<dbReference type="CDD" id="cd00685">
    <property type="entry name" value="Trans_IPPS_HT"/>
    <property type="match status" value="1"/>
</dbReference>
<dbReference type="Pfam" id="PF00348">
    <property type="entry name" value="polyprenyl_synt"/>
    <property type="match status" value="1"/>
</dbReference>
<evidence type="ECO:0000256" key="2">
    <source>
        <dbReference type="ARBA" id="ARBA00006706"/>
    </source>
</evidence>
<keyword evidence="8" id="KW-1185">Reference proteome</keyword>
<dbReference type="GO" id="GO:0008299">
    <property type="term" value="P:isoprenoid biosynthetic process"/>
    <property type="evidence" value="ECO:0007669"/>
    <property type="project" value="InterPro"/>
</dbReference>
<evidence type="ECO:0000313" key="8">
    <source>
        <dbReference type="Proteomes" id="UP000069241"/>
    </source>
</evidence>
<dbReference type="GO" id="GO:0046872">
    <property type="term" value="F:metal ion binding"/>
    <property type="evidence" value="ECO:0007669"/>
    <property type="project" value="UniProtKB-KW"/>
</dbReference>
<dbReference type="AlphaFoldDB" id="A0A0X8JH53"/>
<dbReference type="Gene3D" id="1.10.600.10">
    <property type="entry name" value="Farnesyl Diphosphate Synthase"/>
    <property type="match status" value="1"/>
</dbReference>
<organism evidence="7 8">
    <name type="scientific">Desulfovibrio fairfieldensis</name>
    <dbReference type="NCBI Taxonomy" id="44742"/>
    <lineage>
        <taxon>Bacteria</taxon>
        <taxon>Pseudomonadati</taxon>
        <taxon>Thermodesulfobacteriota</taxon>
        <taxon>Desulfovibrionia</taxon>
        <taxon>Desulfovibrionales</taxon>
        <taxon>Desulfovibrionaceae</taxon>
        <taxon>Desulfovibrio</taxon>
    </lineage>
</organism>
<evidence type="ECO:0000256" key="5">
    <source>
        <dbReference type="ARBA" id="ARBA00022842"/>
    </source>
</evidence>
<comment type="similarity">
    <text evidence="2 6">Belongs to the FPP/GGPP synthase family.</text>
</comment>
<comment type="cofactor">
    <cofactor evidence="1">
        <name>Mg(2+)</name>
        <dbReference type="ChEBI" id="CHEBI:18420"/>
    </cofactor>
</comment>
<sequence length="323" mass="34605">MANILLKARLALELPPVNAALERAAHGLPEPVRPVALHIFEAGGKRLRPLLVVLTARLLGYERADIYDLAVTMEMLHAATLLHDDVLDNAASRRGKPAAHTIFDVTPTILAGDALLAQANALVAGFGDPRLSLCFSEATSRTAAGEILEIAAQRRVDTSAEEYAEIVRGKTAWLIRASCQLGALRAGGTDAQVEAAAAYGENLGMAFQMVDDALDFAPESLTGKPTGGDVREGKLTPPLRLYRLGLADGERAAFDAAFGCGLMTDNDAAAIAGRIRDAGHDRQTRLDADAYLATARSALDALPDRPERELMRQMADYVRDRKK</sequence>
<dbReference type="PANTHER" id="PTHR12001:SF69">
    <property type="entry name" value="ALL TRANS-POLYPRENYL-DIPHOSPHATE SYNTHASE PDSS1"/>
    <property type="match status" value="1"/>
</dbReference>
<dbReference type="RefSeq" id="WP_008683523.1">
    <property type="nucleotide sequence ID" value="NZ_CP014229.1"/>
</dbReference>
<dbReference type="KEGG" id="dfi:AXF13_00480"/>
<proteinExistence type="inferred from homology"/>
<dbReference type="SFLD" id="SFLDS00005">
    <property type="entry name" value="Isoprenoid_Synthase_Type_I"/>
    <property type="match status" value="1"/>
</dbReference>
<gene>
    <name evidence="7" type="ORF">AXF13_00480</name>
</gene>
<keyword evidence="3 6" id="KW-0808">Transferase</keyword>
<evidence type="ECO:0000256" key="3">
    <source>
        <dbReference type="ARBA" id="ARBA00022679"/>
    </source>
</evidence>
<evidence type="ECO:0000256" key="1">
    <source>
        <dbReference type="ARBA" id="ARBA00001946"/>
    </source>
</evidence>
<dbReference type="InterPro" id="IPR033749">
    <property type="entry name" value="Polyprenyl_synt_CS"/>
</dbReference>
<reference evidence="8" key="1">
    <citation type="submission" date="2016-02" db="EMBL/GenBank/DDBJ databases">
        <authorList>
            <person name="Holder M.E."/>
            <person name="Ajami N.J."/>
            <person name="Petrosino J.F."/>
        </authorList>
    </citation>
    <scope>NUCLEOTIDE SEQUENCE [LARGE SCALE GENOMIC DNA]</scope>
    <source>
        <strain evidence="8">CCUG 45958</strain>
    </source>
</reference>
<accession>A0A0X8JH53</accession>
<evidence type="ECO:0000313" key="7">
    <source>
        <dbReference type="EMBL" id="AMD88717.1"/>
    </source>
</evidence>
<dbReference type="InterPro" id="IPR008949">
    <property type="entry name" value="Isoprenoid_synthase_dom_sf"/>
</dbReference>
<dbReference type="InterPro" id="IPR000092">
    <property type="entry name" value="Polyprenyl_synt"/>
</dbReference>